<dbReference type="Proteomes" id="UP000275024">
    <property type="component" value="Unassembled WGS sequence"/>
</dbReference>
<evidence type="ECO:0000256" key="2">
    <source>
        <dbReference type="ARBA" id="ARBA00022649"/>
    </source>
</evidence>
<comment type="cofactor">
    <cofactor evidence="1 8">
        <name>Mg(2+)</name>
        <dbReference type="ChEBI" id="CHEBI:18420"/>
    </cofactor>
</comment>
<gene>
    <name evidence="8" type="primary">vapC</name>
    <name evidence="11" type="ORF">D7318_22370</name>
    <name evidence="10" type="ORF">D7319_18135</name>
</gene>
<comment type="caution">
    <text evidence="10">The sequence shown here is derived from an EMBL/GenBank/DDBJ whole genome shotgun (WGS) entry which is preliminary data.</text>
</comment>
<keyword evidence="8" id="KW-0800">Toxin</keyword>
<feature type="domain" description="PIN" evidence="9">
    <location>
        <begin position="6"/>
        <end position="123"/>
    </location>
</feature>
<accession>A0A3A9WDV5</accession>
<comment type="function">
    <text evidence="8">Toxic component of a toxin-antitoxin (TA) system. An RNase.</text>
</comment>
<evidence type="ECO:0000313" key="10">
    <source>
        <dbReference type="EMBL" id="RKN07584.1"/>
    </source>
</evidence>
<proteinExistence type="inferred from homology"/>
<feature type="binding site" evidence="8">
    <location>
        <position position="8"/>
    </location>
    <ligand>
        <name>Mg(2+)</name>
        <dbReference type="ChEBI" id="CHEBI:18420"/>
    </ligand>
</feature>
<evidence type="ECO:0000256" key="4">
    <source>
        <dbReference type="ARBA" id="ARBA00022723"/>
    </source>
</evidence>
<keyword evidence="6 8" id="KW-0460">Magnesium</keyword>
<keyword evidence="2 8" id="KW-1277">Toxin-antitoxin system</keyword>
<dbReference type="EMBL" id="RBDX01000014">
    <property type="protein sequence ID" value="RKN07584.1"/>
    <property type="molecule type" value="Genomic_DNA"/>
</dbReference>
<organism evidence="10 13">
    <name type="scientific">Streptomyces radicis</name>
    <dbReference type="NCBI Taxonomy" id="1750517"/>
    <lineage>
        <taxon>Bacteria</taxon>
        <taxon>Bacillati</taxon>
        <taxon>Actinomycetota</taxon>
        <taxon>Actinomycetes</taxon>
        <taxon>Kitasatosporales</taxon>
        <taxon>Streptomycetaceae</taxon>
        <taxon>Streptomyces</taxon>
    </lineage>
</organism>
<dbReference type="GO" id="GO:0004540">
    <property type="term" value="F:RNA nuclease activity"/>
    <property type="evidence" value="ECO:0007669"/>
    <property type="project" value="InterPro"/>
</dbReference>
<dbReference type="InterPro" id="IPR029060">
    <property type="entry name" value="PIN-like_dom_sf"/>
</dbReference>
<evidence type="ECO:0000313" key="13">
    <source>
        <dbReference type="Proteomes" id="UP000275024"/>
    </source>
</evidence>
<dbReference type="Proteomes" id="UP000268652">
    <property type="component" value="Unassembled WGS sequence"/>
</dbReference>
<dbReference type="AlphaFoldDB" id="A0A3A9WDV5"/>
<evidence type="ECO:0000256" key="1">
    <source>
        <dbReference type="ARBA" id="ARBA00001946"/>
    </source>
</evidence>
<keyword evidence="3 8" id="KW-0540">Nuclease</keyword>
<evidence type="ECO:0000256" key="6">
    <source>
        <dbReference type="ARBA" id="ARBA00022842"/>
    </source>
</evidence>
<dbReference type="SUPFAM" id="SSF88723">
    <property type="entry name" value="PIN domain-like"/>
    <property type="match status" value="1"/>
</dbReference>
<reference evidence="12 13" key="1">
    <citation type="submission" date="2018-09" db="EMBL/GenBank/DDBJ databases">
        <title>Streptomyces sp. nov. DS1-2, an endophytic actinomycete isolated from roots of Dendrobium scabrilingue.</title>
        <authorList>
            <person name="Kuncharoen N."/>
            <person name="Kudo T."/>
            <person name="Ohkuma M."/>
            <person name="Yuki M."/>
            <person name="Tanasupawat S."/>
        </authorList>
    </citation>
    <scope>NUCLEOTIDE SEQUENCE [LARGE SCALE GENOMIC DNA]</scope>
    <source>
        <strain evidence="10 13">AZ1-7</strain>
        <strain evidence="11 12">DS1-2</strain>
    </source>
</reference>
<evidence type="ECO:0000256" key="5">
    <source>
        <dbReference type="ARBA" id="ARBA00022801"/>
    </source>
</evidence>
<dbReference type="Pfam" id="PF01850">
    <property type="entry name" value="PIN"/>
    <property type="match status" value="1"/>
</dbReference>
<dbReference type="PANTHER" id="PTHR33653">
    <property type="entry name" value="RIBONUCLEASE VAPC2"/>
    <property type="match status" value="1"/>
</dbReference>
<evidence type="ECO:0000313" key="12">
    <source>
        <dbReference type="Proteomes" id="UP000268652"/>
    </source>
</evidence>
<dbReference type="GO" id="GO:0090729">
    <property type="term" value="F:toxin activity"/>
    <property type="evidence" value="ECO:0007669"/>
    <property type="project" value="UniProtKB-KW"/>
</dbReference>
<dbReference type="GO" id="GO:0000287">
    <property type="term" value="F:magnesium ion binding"/>
    <property type="evidence" value="ECO:0007669"/>
    <property type="project" value="UniProtKB-UniRule"/>
</dbReference>
<comment type="similarity">
    <text evidence="7 8">Belongs to the PINc/VapC protein family.</text>
</comment>
<dbReference type="HAMAP" id="MF_00265">
    <property type="entry name" value="VapC_Nob1"/>
    <property type="match status" value="1"/>
</dbReference>
<dbReference type="InterPro" id="IPR050556">
    <property type="entry name" value="Type_II_TA_system_RNase"/>
</dbReference>
<dbReference type="InterPro" id="IPR022907">
    <property type="entry name" value="VapC_family"/>
</dbReference>
<dbReference type="Gene3D" id="3.40.50.1010">
    <property type="entry name" value="5'-nuclease"/>
    <property type="match status" value="1"/>
</dbReference>
<dbReference type="GO" id="GO:0016787">
    <property type="term" value="F:hydrolase activity"/>
    <property type="evidence" value="ECO:0007669"/>
    <property type="project" value="UniProtKB-KW"/>
</dbReference>
<keyword evidence="4 8" id="KW-0479">Metal-binding</keyword>
<evidence type="ECO:0000256" key="7">
    <source>
        <dbReference type="ARBA" id="ARBA00038093"/>
    </source>
</evidence>
<name>A0A3A9WDV5_9ACTN</name>
<feature type="binding site" evidence="8">
    <location>
        <position position="99"/>
    </location>
    <ligand>
        <name>Mg(2+)</name>
        <dbReference type="ChEBI" id="CHEBI:18420"/>
    </ligand>
</feature>
<evidence type="ECO:0000256" key="3">
    <source>
        <dbReference type="ARBA" id="ARBA00022722"/>
    </source>
</evidence>
<sequence length="135" mass="14503">MARRLILDTGVLIHAERDGARLVRLLRDDDDVAVAAVTLAELQLGVELADDSRRVLRQEFVDGVRALIPVEDYTSDVAVVHARLLAHIRRHGKPGGGHDLIIAATATATARTLVTTDGKAVFDDLPGVRATVVPT</sequence>
<keyword evidence="12" id="KW-1185">Reference proteome</keyword>
<protein>
    <recommendedName>
        <fullName evidence="8">Ribonuclease VapC</fullName>
        <shortName evidence="8">RNase VapC</shortName>
        <ecNumber evidence="8">3.1.-.-</ecNumber>
    </recommendedName>
    <alternativeName>
        <fullName evidence="8">Toxin VapC</fullName>
    </alternativeName>
</protein>
<evidence type="ECO:0000259" key="9">
    <source>
        <dbReference type="Pfam" id="PF01850"/>
    </source>
</evidence>
<dbReference type="RefSeq" id="WP_120698970.1">
    <property type="nucleotide sequence ID" value="NZ_RBDX01000014.1"/>
</dbReference>
<dbReference type="InterPro" id="IPR002716">
    <property type="entry name" value="PIN_dom"/>
</dbReference>
<keyword evidence="5 8" id="KW-0378">Hydrolase</keyword>
<dbReference type="EMBL" id="RBDY01000020">
    <property type="protein sequence ID" value="RKN18307.1"/>
    <property type="molecule type" value="Genomic_DNA"/>
</dbReference>
<evidence type="ECO:0000313" key="11">
    <source>
        <dbReference type="EMBL" id="RKN18307.1"/>
    </source>
</evidence>
<dbReference type="OrthoDB" id="4213664at2"/>
<dbReference type="PANTHER" id="PTHR33653:SF1">
    <property type="entry name" value="RIBONUCLEASE VAPC2"/>
    <property type="match status" value="1"/>
</dbReference>
<evidence type="ECO:0000256" key="8">
    <source>
        <dbReference type="HAMAP-Rule" id="MF_00265"/>
    </source>
</evidence>
<dbReference type="EC" id="3.1.-.-" evidence="8"/>